<dbReference type="AlphaFoldDB" id="A0A3R7BAQ3"/>
<evidence type="ECO:0000313" key="1">
    <source>
        <dbReference type="EMBL" id="RHZ33931.1"/>
    </source>
</evidence>
<evidence type="ECO:0000313" key="2">
    <source>
        <dbReference type="Proteomes" id="UP000285430"/>
    </source>
</evidence>
<reference evidence="1 2" key="1">
    <citation type="submission" date="2018-08" db="EMBL/GenBank/DDBJ databases">
        <title>Aphanomyces genome sequencing and annotation.</title>
        <authorList>
            <person name="Minardi D."/>
            <person name="Oidtmann B."/>
            <person name="Van Der Giezen M."/>
            <person name="Studholme D.J."/>
        </authorList>
    </citation>
    <scope>NUCLEOTIDE SEQUENCE [LARGE SCALE GENOMIC DNA]</scope>
    <source>
        <strain evidence="1 2">Da</strain>
    </source>
</reference>
<accession>A0A3R7BAQ3</accession>
<sequence length="55" mass="6215">MTAVLTISHARHGLKLPILFIIKDEPGGLIQKSKFKTYPSGHYYAIQKKAWMEAS</sequence>
<evidence type="ECO:0008006" key="3">
    <source>
        <dbReference type="Google" id="ProtNLM"/>
    </source>
</evidence>
<gene>
    <name evidence="1" type="ORF">DYB37_013298</name>
</gene>
<name>A0A3R7BAQ3_APHAT</name>
<comment type="caution">
    <text evidence="1">The sequence shown here is derived from an EMBL/GenBank/DDBJ whole genome shotgun (WGS) entry which is preliminary data.</text>
</comment>
<dbReference type="Proteomes" id="UP000285430">
    <property type="component" value="Unassembled WGS sequence"/>
</dbReference>
<dbReference type="EMBL" id="QUTH01000441">
    <property type="protein sequence ID" value="RHZ33931.1"/>
    <property type="molecule type" value="Genomic_DNA"/>
</dbReference>
<proteinExistence type="predicted"/>
<protein>
    <recommendedName>
        <fullName evidence="3">DDE-1 domain-containing protein</fullName>
    </recommendedName>
</protein>
<feature type="non-terminal residue" evidence="1">
    <location>
        <position position="55"/>
    </location>
</feature>
<organism evidence="1 2">
    <name type="scientific">Aphanomyces astaci</name>
    <name type="common">Crayfish plague agent</name>
    <dbReference type="NCBI Taxonomy" id="112090"/>
    <lineage>
        <taxon>Eukaryota</taxon>
        <taxon>Sar</taxon>
        <taxon>Stramenopiles</taxon>
        <taxon>Oomycota</taxon>
        <taxon>Saprolegniomycetes</taxon>
        <taxon>Saprolegniales</taxon>
        <taxon>Verrucalvaceae</taxon>
        <taxon>Aphanomyces</taxon>
    </lineage>
</organism>